<gene>
    <name evidence="2" type="ORF">GCM10023215_55660</name>
</gene>
<protein>
    <submittedName>
        <fullName evidence="2">50S ribosome-binding GTPase</fullName>
    </submittedName>
</protein>
<organism evidence="2 3">
    <name type="scientific">Pseudonocardia yuanmonensis</name>
    <dbReference type="NCBI Taxonomy" id="1095914"/>
    <lineage>
        <taxon>Bacteria</taxon>
        <taxon>Bacillati</taxon>
        <taxon>Actinomycetota</taxon>
        <taxon>Actinomycetes</taxon>
        <taxon>Pseudonocardiales</taxon>
        <taxon>Pseudonocardiaceae</taxon>
        <taxon>Pseudonocardia</taxon>
    </lineage>
</organism>
<evidence type="ECO:0000313" key="3">
    <source>
        <dbReference type="Proteomes" id="UP001500325"/>
    </source>
</evidence>
<evidence type="ECO:0000259" key="1">
    <source>
        <dbReference type="Pfam" id="PF00350"/>
    </source>
</evidence>
<dbReference type="RefSeq" id="WP_345383722.1">
    <property type="nucleotide sequence ID" value="NZ_BAABIC010000024.1"/>
</dbReference>
<name>A0ABP8XGA5_9PSEU</name>
<sequence length="492" mass="52139">MSGPEVARRVAALVRAAIGEYAGGPAEGELRAVAARLAEPLRVAIAGRVKAGKSTLLNALVGQQLAATDAGECTRIVTWYVDGITYRVALHPRAGPPRQVPFGRVQGALDIRLEGVTAEDVERLVVEWPAPALRTMSLIDTPGMGSTSTAFGERTEALLTPEAESEGGPAEVDAVVYLMRHVHGEDVRFLEAFRDGSPDRNPVNTVGVLARADEVGHARPDALDVAARIATRYAADPRIRALCRTVVPVAGLLASSAAALRESEYRIIEVLARAPDLDRLLLTADRLRTAPTDVPLLPDERAMLLDRFGMFGLRLATRMVRDGEVGSAGDLAAALAEASGLPRLRAVLADQFAARAEILKARSALLGLESVVRRFPPPAGSGLAREVERVRAEAHEFAEIALLDAVRSGAVPLSPDEFAAAELLLGAAGTDARARLGLTADAGPEQVRKSAADQLLRWQLRAEHPGSPREVGRAARLLVRSCEGILGELGPG</sequence>
<comment type="caution">
    <text evidence="2">The sequence shown here is derived from an EMBL/GenBank/DDBJ whole genome shotgun (WGS) entry which is preliminary data.</text>
</comment>
<dbReference type="Proteomes" id="UP001500325">
    <property type="component" value="Unassembled WGS sequence"/>
</dbReference>
<dbReference type="InterPro" id="IPR045063">
    <property type="entry name" value="Dynamin_N"/>
</dbReference>
<keyword evidence="3" id="KW-1185">Reference proteome</keyword>
<reference evidence="3" key="1">
    <citation type="journal article" date="2019" name="Int. J. Syst. Evol. Microbiol.">
        <title>The Global Catalogue of Microorganisms (GCM) 10K type strain sequencing project: providing services to taxonomists for standard genome sequencing and annotation.</title>
        <authorList>
            <consortium name="The Broad Institute Genomics Platform"/>
            <consortium name="The Broad Institute Genome Sequencing Center for Infectious Disease"/>
            <person name="Wu L."/>
            <person name="Ma J."/>
        </authorList>
    </citation>
    <scope>NUCLEOTIDE SEQUENCE [LARGE SCALE GENOMIC DNA]</scope>
    <source>
        <strain evidence="3">JCM 18055</strain>
    </source>
</reference>
<dbReference type="SUPFAM" id="SSF52540">
    <property type="entry name" value="P-loop containing nucleoside triphosphate hydrolases"/>
    <property type="match status" value="1"/>
</dbReference>
<proteinExistence type="predicted"/>
<dbReference type="Pfam" id="PF00350">
    <property type="entry name" value="Dynamin_N"/>
    <property type="match status" value="1"/>
</dbReference>
<dbReference type="InterPro" id="IPR027417">
    <property type="entry name" value="P-loop_NTPase"/>
</dbReference>
<evidence type="ECO:0000313" key="2">
    <source>
        <dbReference type="EMBL" id="GAA4707543.1"/>
    </source>
</evidence>
<dbReference type="Gene3D" id="3.40.50.300">
    <property type="entry name" value="P-loop containing nucleotide triphosphate hydrolases"/>
    <property type="match status" value="1"/>
</dbReference>
<dbReference type="EMBL" id="BAABIC010000024">
    <property type="protein sequence ID" value="GAA4707543.1"/>
    <property type="molecule type" value="Genomic_DNA"/>
</dbReference>
<accession>A0ABP8XGA5</accession>
<feature type="domain" description="Dynamin N-terminal" evidence="1">
    <location>
        <begin position="43"/>
        <end position="150"/>
    </location>
</feature>